<evidence type="ECO:0000313" key="3">
    <source>
        <dbReference type="EMBL" id="MBO8455793.1"/>
    </source>
</evidence>
<dbReference type="InterPro" id="IPR007139">
    <property type="entry name" value="DUF349"/>
</dbReference>
<feature type="region of interest" description="Disordered" evidence="2">
    <location>
        <begin position="31"/>
        <end position="56"/>
    </location>
</feature>
<dbReference type="Proteomes" id="UP000823617">
    <property type="component" value="Unassembled WGS sequence"/>
</dbReference>
<dbReference type="AlphaFoldDB" id="A0A9D9N0G2"/>
<feature type="compositionally biased region" description="Low complexity" evidence="2">
    <location>
        <begin position="128"/>
        <end position="139"/>
    </location>
</feature>
<feature type="compositionally biased region" description="Basic and acidic residues" evidence="2">
    <location>
        <begin position="39"/>
        <end position="56"/>
    </location>
</feature>
<feature type="region of interest" description="Disordered" evidence="2">
    <location>
        <begin position="111"/>
        <end position="154"/>
    </location>
</feature>
<organism evidence="3 4">
    <name type="scientific">Candidatus Cryptobacteroides intestinigallinarum</name>
    <dbReference type="NCBI Taxonomy" id="2840767"/>
    <lineage>
        <taxon>Bacteria</taxon>
        <taxon>Pseudomonadati</taxon>
        <taxon>Bacteroidota</taxon>
        <taxon>Bacteroidia</taxon>
        <taxon>Bacteroidales</taxon>
        <taxon>Candidatus Cryptobacteroides</taxon>
    </lineage>
</organism>
<sequence length="664" mass="77087">MSEEKIPEALASSEAPVEHAAVENVDETVAAQSEAAVPEEVHETGEVQETEAEKVEELPDFTGKSLAELAGLFEDLMKKEDRMKRYKEAEAIKSAFYKRLLKEKTDAGYEADVVEPSSRLPEDETAASEETASVEEAPAGAETASEKAEAPVENAAAVSENPFVEIERGFKALYNKFKKERAEYNREQEKEREHNLELKKAVIDDLKALLEKQEDVNATFPAFREIQNRWRAIGPVPVQSFRNLNDTYQLYVEQFYDMVKINRELRDLDFKKNLEVKEKFCEMAEKLADNENIVEAFKELQKLHEQWKEYGPVAKQYREAIWDRFKAATAVINKKYQAFFEELKGQQVENLAAKTKLCEQVEEIAGKEIASSNEWNSLSKEIEEIQKKWRQIGFATKKENQKIYDRFRAACDKFFNRKREFYTEYKESMNDNLQKKIALCEAAEALKASTEWKKTTDQLINLQKQWKEIGAVPRKKSEQLWKRFRAACDEFFSERDKNAKPENDFYGNLKAKKRLIAEINDYQLSADEDENIAAMNDFMERWQQIGFVPFKEKDNIAKAYKDALHDKFPDISSSKARRSKYANSPKSERERLVQKYMKKEQDIVTYENNIGFFAKSKNSEPLIKQMRERIELAKKELKELEDQIRALDSEGQQSQETPGGDRNE</sequence>
<accession>A0A9D9N0G2</accession>
<gene>
    <name evidence="3" type="ORF">IAC08_05255</name>
</gene>
<evidence type="ECO:0000313" key="4">
    <source>
        <dbReference type="Proteomes" id="UP000823617"/>
    </source>
</evidence>
<protein>
    <submittedName>
        <fullName evidence="3">DUF349 domain-containing protein</fullName>
    </submittedName>
</protein>
<evidence type="ECO:0000256" key="1">
    <source>
        <dbReference type="SAM" id="Coils"/>
    </source>
</evidence>
<feature type="coiled-coil region" evidence="1">
    <location>
        <begin position="174"/>
        <end position="216"/>
    </location>
</feature>
<proteinExistence type="predicted"/>
<keyword evidence="1" id="KW-0175">Coiled coil</keyword>
<dbReference type="EMBL" id="JADIMK010000054">
    <property type="protein sequence ID" value="MBO8455793.1"/>
    <property type="molecule type" value="Genomic_DNA"/>
</dbReference>
<feature type="region of interest" description="Disordered" evidence="2">
    <location>
        <begin position="643"/>
        <end position="664"/>
    </location>
</feature>
<evidence type="ECO:0000256" key="2">
    <source>
        <dbReference type="SAM" id="MobiDB-lite"/>
    </source>
</evidence>
<name>A0A9D9N0G2_9BACT</name>
<comment type="caution">
    <text evidence="3">The sequence shown here is derived from an EMBL/GenBank/DDBJ whole genome shotgun (WGS) entry which is preliminary data.</text>
</comment>
<dbReference type="Pfam" id="PF03993">
    <property type="entry name" value="DUF349"/>
    <property type="match status" value="5"/>
</dbReference>
<reference evidence="3" key="1">
    <citation type="submission" date="2020-10" db="EMBL/GenBank/DDBJ databases">
        <authorList>
            <person name="Gilroy R."/>
        </authorList>
    </citation>
    <scope>NUCLEOTIDE SEQUENCE</scope>
    <source>
        <strain evidence="3">B1-3475</strain>
    </source>
</reference>
<reference evidence="3" key="2">
    <citation type="journal article" date="2021" name="PeerJ">
        <title>Extensive microbial diversity within the chicken gut microbiome revealed by metagenomics and culture.</title>
        <authorList>
            <person name="Gilroy R."/>
            <person name="Ravi A."/>
            <person name="Getino M."/>
            <person name="Pursley I."/>
            <person name="Horton D.L."/>
            <person name="Alikhan N.F."/>
            <person name="Baker D."/>
            <person name="Gharbi K."/>
            <person name="Hall N."/>
            <person name="Watson M."/>
            <person name="Adriaenssens E.M."/>
            <person name="Foster-Nyarko E."/>
            <person name="Jarju S."/>
            <person name="Secka A."/>
            <person name="Antonio M."/>
            <person name="Oren A."/>
            <person name="Chaudhuri R.R."/>
            <person name="La Ragione R."/>
            <person name="Hildebrand F."/>
            <person name="Pallen M.J."/>
        </authorList>
    </citation>
    <scope>NUCLEOTIDE SEQUENCE</scope>
    <source>
        <strain evidence="3">B1-3475</strain>
    </source>
</reference>